<dbReference type="GO" id="GO:0046872">
    <property type="term" value="F:metal ion binding"/>
    <property type="evidence" value="ECO:0007669"/>
    <property type="project" value="UniProtKB-KW"/>
</dbReference>
<evidence type="ECO:0000256" key="5">
    <source>
        <dbReference type="ARBA" id="ARBA00022723"/>
    </source>
</evidence>
<sequence length="262" mass="28751">MMNISRKARLVSLAAVAAIGFSFAAPSVQAAEGEVEPIHVDWSFEGMFGTYDRDALRRGYKVYKEVCAVCHSMEYVKFRNLAEPGGPEFSEGQVKALAAEITVVDGPDSAGDMYERPGEPKDAFPSPYPNPEASAAALGAAAPDLSLMTKARPGGPDYVYSLLMGYEEAPEGFELTTGSYNLYFPGHQIAMPPPLSDGQVDYEDGTPNTVDQMAKDVTHFMMWTAEPKLEQRHRMGFQVLLYLVALTGILYFTMRKVWADAH</sequence>
<evidence type="ECO:0000313" key="14">
    <source>
        <dbReference type="Proteomes" id="UP000006377"/>
    </source>
</evidence>
<keyword evidence="8 10" id="KW-0472">Membrane</keyword>
<dbReference type="EMBL" id="CP000774">
    <property type="protein sequence ID" value="ABS63858.1"/>
    <property type="molecule type" value="Genomic_DNA"/>
</dbReference>
<evidence type="ECO:0000256" key="2">
    <source>
        <dbReference type="ARBA" id="ARBA00016165"/>
    </source>
</evidence>
<dbReference type="eggNOG" id="COG2857">
    <property type="taxonomic scope" value="Bacteria"/>
</dbReference>
<dbReference type="HOGENOM" id="CLU_040334_1_2_5"/>
<dbReference type="Gene3D" id="1.20.5.100">
    <property type="entry name" value="Cytochrome c1, transmembrane anchor, C-terminal"/>
    <property type="match status" value="1"/>
</dbReference>
<dbReference type="SUPFAM" id="SSF46626">
    <property type="entry name" value="Cytochrome c"/>
    <property type="match status" value="1"/>
</dbReference>
<evidence type="ECO:0000256" key="8">
    <source>
        <dbReference type="ARBA" id="ARBA00023136"/>
    </source>
</evidence>
<dbReference type="InterPro" id="IPR009056">
    <property type="entry name" value="Cyt_c-like_dom"/>
</dbReference>
<feature type="signal peptide" evidence="11">
    <location>
        <begin position="1"/>
        <end position="30"/>
    </location>
</feature>
<dbReference type="Gene3D" id="1.10.760.10">
    <property type="entry name" value="Cytochrome c-like domain"/>
    <property type="match status" value="1"/>
</dbReference>
<dbReference type="KEGG" id="pla:Plav_2244"/>
<evidence type="ECO:0000256" key="6">
    <source>
        <dbReference type="ARBA" id="ARBA00022989"/>
    </source>
</evidence>
<dbReference type="InterPro" id="IPR002326">
    <property type="entry name" value="Cyt_c1"/>
</dbReference>
<evidence type="ECO:0000259" key="12">
    <source>
        <dbReference type="PROSITE" id="PS51007"/>
    </source>
</evidence>
<evidence type="ECO:0000313" key="13">
    <source>
        <dbReference type="EMBL" id="ABS63858.1"/>
    </source>
</evidence>
<dbReference type="PROSITE" id="PS51007">
    <property type="entry name" value="CYTC"/>
    <property type="match status" value="1"/>
</dbReference>
<protein>
    <recommendedName>
        <fullName evidence="2">Cytochrome c1</fullName>
    </recommendedName>
</protein>
<keyword evidence="11" id="KW-0732">Signal</keyword>
<evidence type="ECO:0000256" key="3">
    <source>
        <dbReference type="ARBA" id="ARBA00022617"/>
    </source>
</evidence>
<dbReference type="PANTHER" id="PTHR10266">
    <property type="entry name" value="CYTOCHROME C1"/>
    <property type="match status" value="1"/>
</dbReference>
<evidence type="ECO:0000256" key="10">
    <source>
        <dbReference type="SAM" id="Phobius"/>
    </source>
</evidence>
<proteinExistence type="predicted"/>
<dbReference type="GO" id="GO:0016020">
    <property type="term" value="C:membrane"/>
    <property type="evidence" value="ECO:0007669"/>
    <property type="project" value="UniProtKB-SubCell"/>
</dbReference>
<name>A7HVC5_PARL1</name>
<keyword evidence="5 9" id="KW-0479">Metal-binding</keyword>
<keyword evidence="14" id="KW-1185">Reference proteome</keyword>
<feature type="binding site" description="covalent" evidence="9">
    <location>
        <position position="70"/>
    </location>
    <ligand>
        <name>heme c</name>
        <dbReference type="ChEBI" id="CHEBI:61717"/>
    </ligand>
</feature>
<dbReference type="Pfam" id="PF02167">
    <property type="entry name" value="Cytochrom_C1"/>
    <property type="match status" value="1"/>
</dbReference>
<feature type="binding site" description="covalent" evidence="9">
    <location>
        <position position="67"/>
    </location>
    <ligand>
        <name>heme c</name>
        <dbReference type="ChEBI" id="CHEBI:61717"/>
    </ligand>
</feature>
<evidence type="ECO:0000256" key="7">
    <source>
        <dbReference type="ARBA" id="ARBA00023004"/>
    </source>
</evidence>
<comment type="cofactor">
    <cofactor evidence="9">
        <name>heme c</name>
        <dbReference type="ChEBI" id="CHEBI:61717"/>
    </cofactor>
    <text evidence="9">Binds 1 heme c group covalently per subunit.</text>
</comment>
<dbReference type="Proteomes" id="UP000006377">
    <property type="component" value="Chromosome"/>
</dbReference>
<organism evidence="13 14">
    <name type="scientific">Parvibaculum lavamentivorans (strain DS-1 / DSM 13023 / NCIMB 13966)</name>
    <dbReference type="NCBI Taxonomy" id="402881"/>
    <lineage>
        <taxon>Bacteria</taxon>
        <taxon>Pseudomonadati</taxon>
        <taxon>Pseudomonadota</taxon>
        <taxon>Alphaproteobacteria</taxon>
        <taxon>Hyphomicrobiales</taxon>
        <taxon>Parvibaculaceae</taxon>
        <taxon>Parvibaculum</taxon>
    </lineage>
</organism>
<dbReference type="PRINTS" id="PR00603">
    <property type="entry name" value="CYTOCHROMEC1"/>
</dbReference>
<dbReference type="GO" id="GO:0009055">
    <property type="term" value="F:electron transfer activity"/>
    <property type="evidence" value="ECO:0007669"/>
    <property type="project" value="InterPro"/>
</dbReference>
<evidence type="ECO:0000256" key="11">
    <source>
        <dbReference type="SAM" id="SignalP"/>
    </source>
</evidence>
<keyword evidence="7 9" id="KW-0408">Iron</keyword>
<keyword evidence="6 10" id="KW-1133">Transmembrane helix</keyword>
<dbReference type="FunFam" id="1.10.760.10:FF:000011">
    <property type="entry name" value="Cytochrome c1, putative"/>
    <property type="match status" value="1"/>
</dbReference>
<feature type="transmembrane region" description="Helical" evidence="10">
    <location>
        <begin position="235"/>
        <end position="254"/>
    </location>
</feature>
<keyword evidence="3 9" id="KW-0349">Heme</keyword>
<feature type="binding site" description="covalent" evidence="9">
    <location>
        <position position="71"/>
    </location>
    <ligand>
        <name>heme c</name>
        <dbReference type="ChEBI" id="CHEBI:61717"/>
    </ligand>
</feature>
<dbReference type="PANTHER" id="PTHR10266:SF3">
    <property type="entry name" value="CYTOCHROME C1, HEME PROTEIN, MITOCHONDRIAL"/>
    <property type="match status" value="1"/>
</dbReference>
<feature type="chain" id="PRO_5002707467" description="Cytochrome c1" evidence="11">
    <location>
        <begin position="31"/>
        <end position="262"/>
    </location>
</feature>
<accession>A7HVC5</accession>
<reference evidence="13 14" key="1">
    <citation type="journal article" date="2011" name="Stand. Genomic Sci.">
        <title>Complete genome sequence of Parvibaculum lavamentivorans type strain (DS-1(T)).</title>
        <authorList>
            <person name="Schleheck D."/>
            <person name="Weiss M."/>
            <person name="Pitluck S."/>
            <person name="Bruce D."/>
            <person name="Land M.L."/>
            <person name="Han S."/>
            <person name="Saunders E."/>
            <person name="Tapia R."/>
            <person name="Detter C."/>
            <person name="Brettin T."/>
            <person name="Han J."/>
            <person name="Woyke T."/>
            <person name="Goodwin L."/>
            <person name="Pennacchio L."/>
            <person name="Nolan M."/>
            <person name="Cook A.M."/>
            <person name="Kjelleberg S."/>
            <person name="Thomas T."/>
        </authorList>
    </citation>
    <scope>NUCLEOTIDE SEQUENCE [LARGE SCALE GENOMIC DNA]</scope>
    <source>
        <strain evidence="14">DS-1 / DSM 13023 / NCIMB 13966</strain>
    </source>
</reference>
<feature type="binding site" description="covalent" evidence="9">
    <location>
        <position position="191"/>
    </location>
    <ligand>
        <name>heme c</name>
        <dbReference type="ChEBI" id="CHEBI:61717"/>
    </ligand>
</feature>
<keyword evidence="4 10" id="KW-0812">Transmembrane</keyword>
<dbReference type="GO" id="GO:0020037">
    <property type="term" value="F:heme binding"/>
    <property type="evidence" value="ECO:0007669"/>
    <property type="project" value="InterPro"/>
</dbReference>
<evidence type="ECO:0000256" key="4">
    <source>
        <dbReference type="ARBA" id="ARBA00022692"/>
    </source>
</evidence>
<feature type="domain" description="Cytochrome c" evidence="12">
    <location>
        <begin position="54"/>
        <end position="163"/>
    </location>
</feature>
<dbReference type="AlphaFoldDB" id="A7HVC5"/>
<gene>
    <name evidence="13" type="ordered locus">Plav_2244</name>
</gene>
<dbReference type="STRING" id="402881.Plav_2244"/>
<evidence type="ECO:0000256" key="1">
    <source>
        <dbReference type="ARBA" id="ARBA00004370"/>
    </source>
</evidence>
<dbReference type="InterPro" id="IPR036909">
    <property type="entry name" value="Cyt_c-like_dom_sf"/>
</dbReference>
<evidence type="ECO:0000256" key="9">
    <source>
        <dbReference type="PIRSR" id="PIRSR602326-1"/>
    </source>
</evidence>
<comment type="subcellular location">
    <subcellularLocation>
        <location evidence="1">Membrane</location>
    </subcellularLocation>
</comment>